<evidence type="ECO:0000256" key="2">
    <source>
        <dbReference type="SAM" id="Phobius"/>
    </source>
</evidence>
<feature type="region of interest" description="Disordered" evidence="1">
    <location>
        <begin position="294"/>
        <end position="313"/>
    </location>
</feature>
<dbReference type="EMBL" id="HBIU01007334">
    <property type="protein sequence ID" value="CAE0624169.1"/>
    <property type="molecule type" value="Transcribed_RNA"/>
</dbReference>
<proteinExistence type="predicted"/>
<feature type="transmembrane region" description="Helical" evidence="2">
    <location>
        <begin position="38"/>
        <end position="59"/>
    </location>
</feature>
<feature type="transmembrane region" description="Helical" evidence="2">
    <location>
        <begin position="263"/>
        <end position="283"/>
    </location>
</feature>
<dbReference type="AlphaFoldDB" id="A0A7S3UT73"/>
<keyword evidence="2" id="KW-0812">Transmembrane</keyword>
<protein>
    <submittedName>
        <fullName evidence="3">Uncharacterized protein</fullName>
    </submittedName>
</protein>
<accession>A0A7S3UT73</accession>
<keyword evidence="2" id="KW-0472">Membrane</keyword>
<organism evidence="3">
    <name type="scientific">Heterosigma akashiwo</name>
    <name type="common">Chromophytic alga</name>
    <name type="synonym">Heterosigma carterae</name>
    <dbReference type="NCBI Taxonomy" id="2829"/>
    <lineage>
        <taxon>Eukaryota</taxon>
        <taxon>Sar</taxon>
        <taxon>Stramenopiles</taxon>
        <taxon>Ochrophyta</taxon>
        <taxon>Raphidophyceae</taxon>
        <taxon>Chattonellales</taxon>
        <taxon>Chattonellaceae</taxon>
        <taxon>Heterosigma</taxon>
    </lineage>
</organism>
<gene>
    <name evidence="3" type="ORF">HAKA00212_LOCUS2835</name>
</gene>
<reference evidence="3" key="1">
    <citation type="submission" date="2021-01" db="EMBL/GenBank/DDBJ databases">
        <authorList>
            <person name="Corre E."/>
            <person name="Pelletier E."/>
            <person name="Niang G."/>
            <person name="Scheremetjew M."/>
            <person name="Finn R."/>
            <person name="Kale V."/>
            <person name="Holt S."/>
            <person name="Cochrane G."/>
            <person name="Meng A."/>
            <person name="Brown T."/>
            <person name="Cohen L."/>
        </authorList>
    </citation>
    <scope>NUCLEOTIDE SEQUENCE</scope>
    <source>
        <strain evidence="3">CCMP3107</strain>
    </source>
</reference>
<evidence type="ECO:0000313" key="3">
    <source>
        <dbReference type="EMBL" id="CAE0624169.1"/>
    </source>
</evidence>
<name>A0A7S3UT73_HETAK</name>
<sequence length="313" mass="34785">MNLVFLTGLVCLLCTVIGFAFTVFAPFSRFSSSEDASSLGASISFLTYLIGFLALTAVARKYNGLNGTRSRTMWSLVFFVSLLVSLLLNFQASRAKYSYHEIKEANIAQQVDPSHGSHEVDSDEFDVFSFVSSTRVDSKDWLCNLVEISTSSAQTGMDELVRVIQYCVSPILGNQTAHTNVVFWALHSEGGASDPVPPLCNADCMGLKKSLSEEPESLQYFSDSIHQAELKFNISASSDTIFVELISNLDEKMQNYYEEFIEWILAGSVFSLITFLGGLLHAVKTGFRWSRVSDAPPAQQRDEEDPFEFIPTY</sequence>
<keyword evidence="2" id="KW-1133">Transmembrane helix</keyword>
<evidence type="ECO:0000256" key="1">
    <source>
        <dbReference type="SAM" id="MobiDB-lite"/>
    </source>
</evidence>
<feature type="transmembrane region" description="Helical" evidence="2">
    <location>
        <begin position="71"/>
        <end position="90"/>
    </location>
</feature>